<dbReference type="InterPro" id="IPR052716">
    <property type="entry name" value="MOSC_domain"/>
</dbReference>
<gene>
    <name evidence="2" type="ORF">CIT26_32740</name>
</gene>
<dbReference type="GO" id="GO:0030151">
    <property type="term" value="F:molybdenum ion binding"/>
    <property type="evidence" value="ECO:0007669"/>
    <property type="project" value="InterPro"/>
</dbReference>
<dbReference type="Pfam" id="PF03476">
    <property type="entry name" value="MOSC_N"/>
    <property type="match status" value="1"/>
</dbReference>
<comment type="caution">
    <text evidence="2">The sequence shown here is derived from an EMBL/GenBank/DDBJ whole genome shotgun (WGS) entry which is preliminary data.</text>
</comment>
<organism evidence="2 3">
    <name type="scientific">Mesorhizobium temperatum</name>
    <dbReference type="NCBI Taxonomy" id="241416"/>
    <lineage>
        <taxon>Bacteria</taxon>
        <taxon>Pseudomonadati</taxon>
        <taxon>Pseudomonadota</taxon>
        <taxon>Alphaproteobacteria</taxon>
        <taxon>Hyphomicrobiales</taxon>
        <taxon>Phyllobacteriaceae</taxon>
        <taxon>Mesorhizobium</taxon>
    </lineage>
</organism>
<dbReference type="GO" id="GO:0003824">
    <property type="term" value="F:catalytic activity"/>
    <property type="evidence" value="ECO:0007669"/>
    <property type="project" value="InterPro"/>
</dbReference>
<dbReference type="InterPro" id="IPR005302">
    <property type="entry name" value="MoCF_Sase_C"/>
</dbReference>
<dbReference type="InterPro" id="IPR011037">
    <property type="entry name" value="Pyrv_Knase-like_insert_dom_sf"/>
</dbReference>
<dbReference type="OrthoDB" id="581532at2"/>
<dbReference type="PANTHER" id="PTHR36930">
    <property type="entry name" value="METAL-SULFUR CLUSTER BIOSYNTHESIS PROTEINS YUAD-RELATED"/>
    <property type="match status" value="1"/>
</dbReference>
<reference evidence="2 3" key="1">
    <citation type="submission" date="2017-08" db="EMBL/GenBank/DDBJ databases">
        <title>Mesorhizobium wenxinae sp. nov., a novel rhizobial species isolated from root nodules of chickpea (Cicer arietinum L.).</title>
        <authorList>
            <person name="Zhang J."/>
        </authorList>
    </citation>
    <scope>NUCLEOTIDE SEQUENCE [LARGE SCALE GENOMIC DNA]</scope>
    <source>
        <strain evidence="2 3">SDW018</strain>
    </source>
</reference>
<dbReference type="Pfam" id="PF03473">
    <property type="entry name" value="MOSC"/>
    <property type="match status" value="1"/>
</dbReference>
<evidence type="ECO:0000313" key="2">
    <source>
        <dbReference type="EMBL" id="PAQ05023.1"/>
    </source>
</evidence>
<dbReference type="Gene3D" id="2.40.33.20">
    <property type="entry name" value="PK beta-barrel domain-like"/>
    <property type="match status" value="1"/>
</dbReference>
<accession>A0A271LA89</accession>
<sequence>MARAHARQWRNDGDTDRLPIMTPFGHIKEIWRYPVSSMGGERLDGTELVEGGIPGDRIWGIVDRRDGIVAAPEKRKHWRPLPNLLARLKGDRPEIGSDDGSWIDAGSSLAGEMVSAFLDFPASLHPHVPFGSEAQDHIAPRYQRADIHIVTTASMNRLAGLLADPSQVDSRRFRPNIVIETDASQDGFVEQQIIGKVLSIGEARIVISESCARCTFTALAQRDLAFEPAVLQTIARHGEGGFGALCQIVQPGKIRLGDQVTLNEA</sequence>
<evidence type="ECO:0000259" key="1">
    <source>
        <dbReference type="PROSITE" id="PS51340"/>
    </source>
</evidence>
<evidence type="ECO:0000313" key="3">
    <source>
        <dbReference type="Proteomes" id="UP000216442"/>
    </source>
</evidence>
<dbReference type="SUPFAM" id="SSF50800">
    <property type="entry name" value="PK beta-barrel domain-like"/>
    <property type="match status" value="1"/>
</dbReference>
<dbReference type="GO" id="GO:0030170">
    <property type="term" value="F:pyridoxal phosphate binding"/>
    <property type="evidence" value="ECO:0007669"/>
    <property type="project" value="InterPro"/>
</dbReference>
<protein>
    <recommendedName>
        <fullName evidence="1">MOSC domain-containing protein</fullName>
    </recommendedName>
</protein>
<feature type="domain" description="MOSC" evidence="1">
    <location>
        <begin position="116"/>
        <end position="263"/>
    </location>
</feature>
<name>A0A271LA89_9HYPH</name>
<dbReference type="AlphaFoldDB" id="A0A271LA89"/>
<dbReference type="PANTHER" id="PTHR36930:SF1">
    <property type="entry name" value="MOSC DOMAIN-CONTAINING PROTEIN"/>
    <property type="match status" value="1"/>
</dbReference>
<dbReference type="InterPro" id="IPR005303">
    <property type="entry name" value="MOCOS_middle"/>
</dbReference>
<keyword evidence="3" id="KW-1185">Reference proteome</keyword>
<dbReference type="PROSITE" id="PS51340">
    <property type="entry name" value="MOSC"/>
    <property type="match status" value="1"/>
</dbReference>
<proteinExistence type="predicted"/>
<dbReference type="Proteomes" id="UP000216442">
    <property type="component" value="Unassembled WGS sequence"/>
</dbReference>
<dbReference type="EMBL" id="NPKJ01000075">
    <property type="protein sequence ID" value="PAQ05023.1"/>
    <property type="molecule type" value="Genomic_DNA"/>
</dbReference>